<gene>
    <name evidence="1" type="ORF">PPRIM_AZ9-3.1.T0730051</name>
</gene>
<evidence type="ECO:0000313" key="1">
    <source>
        <dbReference type="EMBL" id="CAD8084912.1"/>
    </source>
</evidence>
<dbReference type="AlphaFoldDB" id="A0A8S1MZY3"/>
<dbReference type="CDD" id="cd19756">
    <property type="entry name" value="Bbox2"/>
    <property type="match status" value="1"/>
</dbReference>
<dbReference type="Proteomes" id="UP000688137">
    <property type="component" value="Unassembled WGS sequence"/>
</dbReference>
<dbReference type="Pfam" id="PF14559">
    <property type="entry name" value="TPR_19"/>
    <property type="match status" value="1"/>
</dbReference>
<protein>
    <submittedName>
        <fullName evidence="1">Uncharacterized protein</fullName>
    </submittedName>
</protein>
<sequence>MERFCLNPEHQNKQIIGYCVQELCRKQTRALCMKCITGQAHQGHKIIEQNEEEEFLREPNLIYTDLIAKLNLIKRQFTQGISFLERILEKHYRPIPLNNIGNRDVDNKINCILKLDKVQKLVNDRIDNIFEHTLKSIKLTYQDLTIGTENQCYEQTQKQNYKEALPLIEQCLLLDSKNTILKLAKAEIYSNTNKVQEARLIYENILQTEDANPWAFLEFHKLLNQQERR</sequence>
<proteinExistence type="predicted"/>
<dbReference type="EMBL" id="CAJJDM010000076">
    <property type="protein sequence ID" value="CAD8084912.1"/>
    <property type="molecule type" value="Genomic_DNA"/>
</dbReference>
<comment type="caution">
    <text evidence="1">The sequence shown here is derived from an EMBL/GenBank/DDBJ whole genome shotgun (WGS) entry which is preliminary data.</text>
</comment>
<evidence type="ECO:0000313" key="2">
    <source>
        <dbReference type="Proteomes" id="UP000688137"/>
    </source>
</evidence>
<accession>A0A8S1MZY3</accession>
<organism evidence="1 2">
    <name type="scientific">Paramecium primaurelia</name>
    <dbReference type="NCBI Taxonomy" id="5886"/>
    <lineage>
        <taxon>Eukaryota</taxon>
        <taxon>Sar</taxon>
        <taxon>Alveolata</taxon>
        <taxon>Ciliophora</taxon>
        <taxon>Intramacronucleata</taxon>
        <taxon>Oligohymenophorea</taxon>
        <taxon>Peniculida</taxon>
        <taxon>Parameciidae</taxon>
        <taxon>Paramecium</taxon>
    </lineage>
</organism>
<keyword evidence="2" id="KW-1185">Reference proteome</keyword>
<dbReference type="OMA" id="DNIFEHT"/>
<name>A0A8S1MZY3_PARPR</name>
<reference evidence="1" key="1">
    <citation type="submission" date="2021-01" db="EMBL/GenBank/DDBJ databases">
        <authorList>
            <consortium name="Genoscope - CEA"/>
            <person name="William W."/>
        </authorList>
    </citation>
    <scope>NUCLEOTIDE SEQUENCE</scope>
</reference>